<proteinExistence type="predicted"/>
<dbReference type="PANTHER" id="PTHR43028:SF5">
    <property type="entry name" value="3'(2'),5'-BISPHOSPHATE NUCLEOTIDASE 1"/>
    <property type="match status" value="1"/>
</dbReference>
<feature type="binding site" evidence="6">
    <location>
        <position position="108"/>
    </location>
    <ligand>
        <name>Mg(2+)</name>
        <dbReference type="ChEBI" id="CHEBI:18420"/>
        <label>1</label>
        <note>catalytic</note>
    </ligand>
</feature>
<dbReference type="Gene3D" id="3.30.540.10">
    <property type="entry name" value="Fructose-1,6-Bisphosphatase, subunit A, domain 1"/>
    <property type="match status" value="1"/>
</dbReference>
<evidence type="ECO:0000256" key="4">
    <source>
        <dbReference type="ARBA" id="ARBA00041694"/>
    </source>
</evidence>
<accession>A0A1F6C1Y5</accession>
<comment type="caution">
    <text evidence="7">The sequence shown here is derived from an EMBL/GenBank/DDBJ whole genome shotgun (WGS) entry which is preliminary data.</text>
</comment>
<dbReference type="Pfam" id="PF00459">
    <property type="entry name" value="Inositol_P"/>
    <property type="match status" value="1"/>
</dbReference>
<evidence type="ECO:0000313" key="8">
    <source>
        <dbReference type="Proteomes" id="UP000178249"/>
    </source>
</evidence>
<evidence type="ECO:0000256" key="6">
    <source>
        <dbReference type="PIRSR" id="PIRSR600760-2"/>
    </source>
</evidence>
<evidence type="ECO:0000256" key="3">
    <source>
        <dbReference type="ARBA" id="ARBA00022842"/>
    </source>
</evidence>
<dbReference type="InterPro" id="IPR020583">
    <property type="entry name" value="Inositol_monoP_metal-BS"/>
</dbReference>
<dbReference type="SUPFAM" id="SSF56655">
    <property type="entry name" value="Carbohydrate phosphatase"/>
    <property type="match status" value="1"/>
</dbReference>
<evidence type="ECO:0000313" key="7">
    <source>
        <dbReference type="EMBL" id="OGG43042.1"/>
    </source>
</evidence>
<comment type="catalytic activity">
    <reaction evidence="1">
        <text>adenosine 3',5'-bisphosphate + H2O = AMP + phosphate</text>
        <dbReference type="Rhea" id="RHEA:10040"/>
        <dbReference type="ChEBI" id="CHEBI:15377"/>
        <dbReference type="ChEBI" id="CHEBI:43474"/>
        <dbReference type="ChEBI" id="CHEBI:58343"/>
        <dbReference type="ChEBI" id="CHEBI:456215"/>
        <dbReference type="EC" id="3.1.3.7"/>
    </reaction>
</comment>
<feature type="binding site" evidence="6">
    <location>
        <position position="79"/>
    </location>
    <ligand>
        <name>Mg(2+)</name>
        <dbReference type="ChEBI" id="CHEBI:18420"/>
        <label>1</label>
        <note>catalytic</note>
    </ligand>
</feature>
<dbReference type="PANTHER" id="PTHR43028">
    <property type="entry name" value="3'(2'),5'-BISPHOSPHATE NUCLEOTIDASE 1"/>
    <property type="match status" value="1"/>
</dbReference>
<feature type="binding site" evidence="6">
    <location>
        <position position="107"/>
    </location>
    <ligand>
        <name>Mg(2+)</name>
        <dbReference type="ChEBI" id="CHEBI:18420"/>
        <label>1</label>
        <note>catalytic</note>
    </ligand>
</feature>
<feature type="binding site" evidence="6">
    <location>
        <position position="105"/>
    </location>
    <ligand>
        <name>Mg(2+)</name>
        <dbReference type="ChEBI" id="CHEBI:18420"/>
        <label>1</label>
        <note>catalytic</note>
    </ligand>
</feature>
<dbReference type="InterPro" id="IPR000760">
    <property type="entry name" value="Inositol_monophosphatase-like"/>
</dbReference>
<dbReference type="Proteomes" id="UP000178249">
    <property type="component" value="Unassembled WGS sequence"/>
</dbReference>
<dbReference type="AlphaFoldDB" id="A0A1F6C1Y5"/>
<reference evidence="7 8" key="1">
    <citation type="journal article" date="2016" name="Nat. Commun.">
        <title>Thousands of microbial genomes shed light on interconnected biogeochemical processes in an aquifer system.</title>
        <authorList>
            <person name="Anantharaman K."/>
            <person name="Brown C.T."/>
            <person name="Hug L.A."/>
            <person name="Sharon I."/>
            <person name="Castelle C.J."/>
            <person name="Probst A.J."/>
            <person name="Thomas B.C."/>
            <person name="Singh A."/>
            <person name="Wilkins M.J."/>
            <person name="Karaoz U."/>
            <person name="Brodie E.L."/>
            <person name="Williams K.H."/>
            <person name="Hubbard S.S."/>
            <person name="Banfield J.F."/>
        </authorList>
    </citation>
    <scope>NUCLEOTIDE SEQUENCE [LARGE SCALE GENOMIC DNA]</scope>
</reference>
<dbReference type="GO" id="GO:0046872">
    <property type="term" value="F:metal ion binding"/>
    <property type="evidence" value="ECO:0007669"/>
    <property type="project" value="UniProtKB-KW"/>
</dbReference>
<evidence type="ECO:0000256" key="5">
    <source>
        <dbReference type="ARBA" id="ARBA00042530"/>
    </source>
</evidence>
<keyword evidence="3 6" id="KW-0460">Magnesium</keyword>
<dbReference type="PROSITE" id="PS00629">
    <property type="entry name" value="IMP_1"/>
    <property type="match status" value="1"/>
</dbReference>
<evidence type="ECO:0000256" key="2">
    <source>
        <dbReference type="ARBA" id="ARBA00022723"/>
    </source>
</evidence>
<dbReference type="PRINTS" id="PR00377">
    <property type="entry name" value="IMPHPHTASES"/>
</dbReference>
<dbReference type="GO" id="GO:0008441">
    <property type="term" value="F:3'(2'),5'-bisphosphate nucleotidase activity"/>
    <property type="evidence" value="ECO:0007669"/>
    <property type="project" value="UniProtKB-EC"/>
</dbReference>
<name>A0A1F6C1Y5_9BACT</name>
<dbReference type="InterPro" id="IPR050725">
    <property type="entry name" value="CysQ/Inositol_MonoPase"/>
</dbReference>
<gene>
    <name evidence="7" type="ORF">A2841_02705</name>
</gene>
<evidence type="ECO:0000256" key="1">
    <source>
        <dbReference type="ARBA" id="ARBA00001625"/>
    </source>
</evidence>
<sequence length="307" mass="34421">MQPLRSVSDLNGHVIGIVMKELVRRAIGMIRKELGKFETYEKASLTEKKDWVTSADTHAQAMYLKLIKECFPTFGVIAEEVEEEGENHCLIPCTEANLDIYFTVDPLDGTKAFIRRQSHGIGTMISLVCNGEVIAACVGDIMTKEVYYCRPGSPHVHRIRSFDHGETLSIDQSLSLQDQYVLLRDAPYLYSKTVQAMIGPGQNPLVNGLSVEGGSIGICMARLWKGEVGMLVLKPSNETPWDLCPVAGISEKLGFIFVTINCSHTEYLVPAKPQISKYVEKRDHEVIVLHRSRYSELISWAMREQTE</sequence>
<organism evidence="7 8">
    <name type="scientific">Candidatus Kaiserbacteria bacterium RIFCSPHIGHO2_01_FULL_48_10</name>
    <dbReference type="NCBI Taxonomy" id="1798476"/>
    <lineage>
        <taxon>Bacteria</taxon>
        <taxon>Candidatus Kaiseribacteriota</taxon>
    </lineage>
</organism>
<comment type="cofactor">
    <cofactor evidence="6">
        <name>Mg(2+)</name>
        <dbReference type="ChEBI" id="CHEBI:18420"/>
    </cofactor>
</comment>
<protein>
    <recommendedName>
        <fullName evidence="4">3'(2'),5-bisphosphonucleoside 3'(2')-phosphohydrolase</fullName>
    </recommendedName>
    <alternativeName>
        <fullName evidence="5">DPNPase</fullName>
    </alternativeName>
</protein>
<keyword evidence="2 6" id="KW-0479">Metal-binding</keyword>
<dbReference type="EMBL" id="MFKP01000057">
    <property type="protein sequence ID" value="OGG43042.1"/>
    <property type="molecule type" value="Genomic_DNA"/>
</dbReference>